<evidence type="ECO:0000313" key="2">
    <source>
        <dbReference type="EMBL" id="KAK2164406.1"/>
    </source>
</evidence>
<protein>
    <submittedName>
        <fullName evidence="2">Uncharacterized protein</fullName>
    </submittedName>
</protein>
<sequence length="162" mass="18551">MDRWRKFAVLVVLTLVTTALPGSRCSAQIRKAGFGDSFGSGTPRRDEDSSLFLRHGEWSARMRRDLEDKCDSSLFKESEMLELPATIGPTDRADVNSLKELYIRLNLRIQHPANNEPVQVSIIWLVMDLSFWRFNSSLRHLFMEAGVFEESPVRHVLKELAS</sequence>
<organism evidence="2 3">
    <name type="scientific">Paralvinella palmiformis</name>
    <dbReference type="NCBI Taxonomy" id="53620"/>
    <lineage>
        <taxon>Eukaryota</taxon>
        <taxon>Metazoa</taxon>
        <taxon>Spiralia</taxon>
        <taxon>Lophotrochozoa</taxon>
        <taxon>Annelida</taxon>
        <taxon>Polychaeta</taxon>
        <taxon>Sedentaria</taxon>
        <taxon>Canalipalpata</taxon>
        <taxon>Terebellida</taxon>
        <taxon>Terebelliformia</taxon>
        <taxon>Alvinellidae</taxon>
        <taxon>Paralvinella</taxon>
    </lineage>
</organism>
<feature type="chain" id="PRO_5041909868" evidence="1">
    <location>
        <begin position="20"/>
        <end position="162"/>
    </location>
</feature>
<dbReference type="EMBL" id="JAODUP010000064">
    <property type="protein sequence ID" value="KAK2164406.1"/>
    <property type="molecule type" value="Genomic_DNA"/>
</dbReference>
<proteinExistence type="predicted"/>
<dbReference type="AlphaFoldDB" id="A0AAD9K4G8"/>
<name>A0AAD9K4G8_9ANNE</name>
<evidence type="ECO:0000256" key="1">
    <source>
        <dbReference type="SAM" id="SignalP"/>
    </source>
</evidence>
<gene>
    <name evidence="2" type="ORF">LSH36_64g05015</name>
</gene>
<feature type="signal peptide" evidence="1">
    <location>
        <begin position="1"/>
        <end position="19"/>
    </location>
</feature>
<evidence type="ECO:0000313" key="3">
    <source>
        <dbReference type="Proteomes" id="UP001208570"/>
    </source>
</evidence>
<accession>A0AAD9K4G8</accession>
<reference evidence="2" key="1">
    <citation type="journal article" date="2023" name="Mol. Biol. Evol.">
        <title>Third-Generation Sequencing Reveals the Adaptive Role of the Epigenome in Three Deep-Sea Polychaetes.</title>
        <authorList>
            <person name="Perez M."/>
            <person name="Aroh O."/>
            <person name="Sun Y."/>
            <person name="Lan Y."/>
            <person name="Juniper S.K."/>
            <person name="Young C.R."/>
            <person name="Angers B."/>
            <person name="Qian P.Y."/>
        </authorList>
    </citation>
    <scope>NUCLEOTIDE SEQUENCE</scope>
    <source>
        <strain evidence="2">P08H-3</strain>
    </source>
</reference>
<dbReference type="Proteomes" id="UP001208570">
    <property type="component" value="Unassembled WGS sequence"/>
</dbReference>
<keyword evidence="3" id="KW-1185">Reference proteome</keyword>
<comment type="caution">
    <text evidence="2">The sequence shown here is derived from an EMBL/GenBank/DDBJ whole genome shotgun (WGS) entry which is preliminary data.</text>
</comment>
<keyword evidence="1" id="KW-0732">Signal</keyword>